<dbReference type="Proteomes" id="UP000640786">
    <property type="component" value="Unassembled WGS sequence"/>
</dbReference>
<dbReference type="CDD" id="cd03794">
    <property type="entry name" value="GT4_WbuB-like"/>
    <property type="match status" value="1"/>
</dbReference>
<accession>A0ABR8R5J9</accession>
<dbReference type="PANTHER" id="PTHR45947:SF3">
    <property type="entry name" value="SULFOQUINOVOSYL TRANSFERASE SQD2"/>
    <property type="match status" value="1"/>
</dbReference>
<dbReference type="InterPro" id="IPR028098">
    <property type="entry name" value="Glyco_trans_4-like_N"/>
</dbReference>
<feature type="domain" description="Glycosyl transferase family 1" evidence="1">
    <location>
        <begin position="220"/>
        <end position="384"/>
    </location>
</feature>
<gene>
    <name evidence="3" type="ORF">H9650_02960</name>
</gene>
<sequence length="406" mass="46074">MRIVYLCQHFPPETGAPQIRVYEVSKELLAQGHDIQVVTAFPHHPHGIIPDEYKGKKYEFEMWDDIPVHRTWIYPSKKGTFWKRLVSYFSFTFSSFYGLMKTGKVDVIIVNSPPIFLGLTGLIGAKLKGAKFVFNVADVWPESAVKLGLVKNKMFIKLAEILESFLYKHSWKIATATDGIKSYIINHSQPEEKVFVLPNGVNTNFFYPQEKNVEFLEKYNLHEKFVFSYGGNLGYAQGLEYILYAAKQMQETVPHAHFLIAGAGPEEEKLHKLKEELGLQNTTFLGHLPLKEMPKLFSVSDVSIVPLRDIQLFEGARPSKIFPAASSAVPVLYCGKGESANIITQNNIGLVAQPENVDSISEKMFEFVEMQVNDRNAMKENGRQLAMGEFSWTTIVKELLQNITQK</sequence>
<keyword evidence="4" id="KW-1185">Reference proteome</keyword>
<dbReference type="SUPFAM" id="SSF53756">
    <property type="entry name" value="UDP-Glycosyltransferase/glycogen phosphorylase"/>
    <property type="match status" value="1"/>
</dbReference>
<dbReference type="Gene3D" id="3.40.50.2000">
    <property type="entry name" value="Glycogen Phosphorylase B"/>
    <property type="match status" value="2"/>
</dbReference>
<dbReference type="RefSeq" id="WP_144538234.1">
    <property type="nucleotide sequence ID" value="NZ_JACSQO010000001.1"/>
</dbReference>
<evidence type="ECO:0000259" key="1">
    <source>
        <dbReference type="Pfam" id="PF00534"/>
    </source>
</evidence>
<dbReference type="EMBL" id="JACSQO010000001">
    <property type="protein sequence ID" value="MBD7943065.1"/>
    <property type="molecule type" value="Genomic_DNA"/>
</dbReference>
<organism evidence="3 4">
    <name type="scientific">Psychrobacillus faecigallinarum</name>
    <dbReference type="NCBI Taxonomy" id="2762235"/>
    <lineage>
        <taxon>Bacteria</taxon>
        <taxon>Bacillati</taxon>
        <taxon>Bacillota</taxon>
        <taxon>Bacilli</taxon>
        <taxon>Bacillales</taxon>
        <taxon>Bacillaceae</taxon>
        <taxon>Psychrobacillus</taxon>
    </lineage>
</organism>
<protein>
    <submittedName>
        <fullName evidence="3">Glycosyltransferase family 4 protein</fullName>
    </submittedName>
</protein>
<evidence type="ECO:0000259" key="2">
    <source>
        <dbReference type="Pfam" id="PF13579"/>
    </source>
</evidence>
<dbReference type="PANTHER" id="PTHR45947">
    <property type="entry name" value="SULFOQUINOVOSYL TRANSFERASE SQD2"/>
    <property type="match status" value="1"/>
</dbReference>
<dbReference type="Pfam" id="PF13579">
    <property type="entry name" value="Glyco_trans_4_4"/>
    <property type="match status" value="1"/>
</dbReference>
<name>A0ABR8R5J9_9BACI</name>
<proteinExistence type="predicted"/>
<reference evidence="3 4" key="1">
    <citation type="submission" date="2020-08" db="EMBL/GenBank/DDBJ databases">
        <title>A Genomic Blueprint of the Chicken Gut Microbiome.</title>
        <authorList>
            <person name="Gilroy R."/>
            <person name="Ravi A."/>
            <person name="Getino M."/>
            <person name="Pursley I."/>
            <person name="Horton D.L."/>
            <person name="Alikhan N.-F."/>
            <person name="Baker D."/>
            <person name="Gharbi K."/>
            <person name="Hall N."/>
            <person name="Watson M."/>
            <person name="Adriaenssens E.M."/>
            <person name="Foster-Nyarko E."/>
            <person name="Jarju S."/>
            <person name="Secka A."/>
            <person name="Antonio M."/>
            <person name="Oren A."/>
            <person name="Chaudhuri R."/>
            <person name="La Ragione R.M."/>
            <person name="Hildebrand F."/>
            <person name="Pallen M.J."/>
        </authorList>
    </citation>
    <scope>NUCLEOTIDE SEQUENCE [LARGE SCALE GENOMIC DNA]</scope>
    <source>
        <strain evidence="3 4">Sa2BUA9</strain>
    </source>
</reference>
<feature type="domain" description="Glycosyltransferase subfamily 4-like N-terminal" evidence="2">
    <location>
        <begin position="16"/>
        <end position="200"/>
    </location>
</feature>
<evidence type="ECO:0000313" key="4">
    <source>
        <dbReference type="Proteomes" id="UP000640786"/>
    </source>
</evidence>
<comment type="caution">
    <text evidence="3">The sequence shown here is derived from an EMBL/GenBank/DDBJ whole genome shotgun (WGS) entry which is preliminary data.</text>
</comment>
<dbReference type="InterPro" id="IPR001296">
    <property type="entry name" value="Glyco_trans_1"/>
</dbReference>
<evidence type="ECO:0000313" key="3">
    <source>
        <dbReference type="EMBL" id="MBD7943065.1"/>
    </source>
</evidence>
<dbReference type="Pfam" id="PF00534">
    <property type="entry name" value="Glycos_transf_1"/>
    <property type="match status" value="1"/>
</dbReference>
<dbReference type="InterPro" id="IPR050194">
    <property type="entry name" value="Glycosyltransferase_grp1"/>
</dbReference>